<name>T0LCT1_9MICR</name>
<dbReference type="HOGENOM" id="CLU_758862_0_0_1"/>
<evidence type="ECO:0000256" key="1">
    <source>
        <dbReference type="SAM" id="Coils"/>
    </source>
</evidence>
<accession>T0LCT1</accession>
<feature type="coiled-coil region" evidence="1">
    <location>
        <begin position="173"/>
        <end position="200"/>
    </location>
</feature>
<dbReference type="VEuPathDB" id="MicrosporidiaDB:NAPIS_ORF00320"/>
<reference evidence="2 3" key="1">
    <citation type="journal article" date="2013" name="BMC Genomics">
        <title>Genome sequencing and comparative genomics of honey bee microsporidia, Nosema apis reveal novel insights into host-parasite interactions.</title>
        <authorList>
            <person name="Chen Yp."/>
            <person name="Pettis J.S."/>
            <person name="Zhao Y."/>
            <person name="Liu X."/>
            <person name="Tallon L.J."/>
            <person name="Sadzewicz L.D."/>
            <person name="Li R."/>
            <person name="Zheng H."/>
            <person name="Huang S."/>
            <person name="Zhang X."/>
            <person name="Hamilton M.C."/>
            <person name="Pernal S.F."/>
            <person name="Melathopoulos A.P."/>
            <person name="Yan X."/>
            <person name="Evans J.D."/>
        </authorList>
    </citation>
    <scope>NUCLEOTIDE SEQUENCE [LARGE SCALE GENOMIC DNA]</scope>
    <source>
        <strain evidence="2 3">BRL 01</strain>
    </source>
</reference>
<dbReference type="AlphaFoldDB" id="T0LCT1"/>
<dbReference type="EMBL" id="KE647005">
    <property type="protein sequence ID" value="EQB62113.1"/>
    <property type="molecule type" value="Genomic_DNA"/>
</dbReference>
<dbReference type="Proteomes" id="UP000053780">
    <property type="component" value="Unassembled WGS sequence"/>
</dbReference>
<sequence length="365" mass="43494">MNILLLFYLSKNNSSNSIDKLHKLHNSCKNFRNSLKKIFKPDYDHINDNESQKELYRLISPNDTYNERVQSFNYRQNRDKKLDLDFAQKRIRKQSGDSVKSEIVINPNKQKYSFERSQSYDNFNSKNVSVDNNTKLKKLDNLMDLHVDVSNEEEKFRNNYETLVNIDNSFIKKEKFTDNIEKIQKTLDLKIEENEIYENLKDFKNTKINTLKSSNHTDFLIKNHADVYKTDQVNTKHDYLYMRPRYDIIIISKLKDINNYLNDKNGICNINIDGFKQNENLANLVNKFKIILEKVLKDYEIHKYTKIDLLYLFESGIFIKNIIEEIVNNNDKISNKICNKLNNLDFIYKIEDEPIYVEMTAPKEI</sequence>
<proteinExistence type="predicted"/>
<keyword evidence="1" id="KW-0175">Coiled coil</keyword>
<organism evidence="2 3">
    <name type="scientific">Vairimorpha apis BRL 01</name>
    <dbReference type="NCBI Taxonomy" id="1037528"/>
    <lineage>
        <taxon>Eukaryota</taxon>
        <taxon>Fungi</taxon>
        <taxon>Fungi incertae sedis</taxon>
        <taxon>Microsporidia</taxon>
        <taxon>Nosematidae</taxon>
        <taxon>Vairimorpha</taxon>
    </lineage>
</organism>
<gene>
    <name evidence="2" type="ORF">NAPIS_ORF00320</name>
</gene>
<protein>
    <submittedName>
        <fullName evidence="2">Uncharacterized protein</fullName>
    </submittedName>
</protein>
<evidence type="ECO:0000313" key="2">
    <source>
        <dbReference type="EMBL" id="EQB62113.1"/>
    </source>
</evidence>
<evidence type="ECO:0000313" key="3">
    <source>
        <dbReference type="Proteomes" id="UP000053780"/>
    </source>
</evidence>
<keyword evidence="3" id="KW-1185">Reference proteome</keyword>